<feature type="region of interest" description="Disordered" evidence="1">
    <location>
        <begin position="53"/>
        <end position="119"/>
    </location>
</feature>
<protein>
    <submittedName>
        <fullName evidence="3">Uncharacterized protein</fullName>
    </submittedName>
</protein>
<dbReference type="EMBL" id="JBJUIK010000013">
    <property type="protein sequence ID" value="KAL3506078.1"/>
    <property type="molecule type" value="Genomic_DNA"/>
</dbReference>
<evidence type="ECO:0000313" key="3">
    <source>
        <dbReference type="EMBL" id="KAL3506078.1"/>
    </source>
</evidence>
<evidence type="ECO:0000313" key="4">
    <source>
        <dbReference type="Proteomes" id="UP001630127"/>
    </source>
</evidence>
<evidence type="ECO:0000256" key="1">
    <source>
        <dbReference type="SAM" id="MobiDB-lite"/>
    </source>
</evidence>
<dbReference type="Proteomes" id="UP001630127">
    <property type="component" value="Unassembled WGS sequence"/>
</dbReference>
<comment type="caution">
    <text evidence="3">The sequence shown here is derived from an EMBL/GenBank/DDBJ whole genome shotgun (WGS) entry which is preliminary data.</text>
</comment>
<organism evidence="3 4">
    <name type="scientific">Cinchona calisaya</name>
    <dbReference type="NCBI Taxonomy" id="153742"/>
    <lineage>
        <taxon>Eukaryota</taxon>
        <taxon>Viridiplantae</taxon>
        <taxon>Streptophyta</taxon>
        <taxon>Embryophyta</taxon>
        <taxon>Tracheophyta</taxon>
        <taxon>Spermatophyta</taxon>
        <taxon>Magnoliopsida</taxon>
        <taxon>eudicotyledons</taxon>
        <taxon>Gunneridae</taxon>
        <taxon>Pentapetalae</taxon>
        <taxon>asterids</taxon>
        <taxon>lamiids</taxon>
        <taxon>Gentianales</taxon>
        <taxon>Rubiaceae</taxon>
        <taxon>Cinchonoideae</taxon>
        <taxon>Cinchoneae</taxon>
        <taxon>Cinchona</taxon>
    </lineage>
</organism>
<keyword evidence="2" id="KW-1133">Transmembrane helix</keyword>
<keyword evidence="2" id="KW-0472">Membrane</keyword>
<reference evidence="3 4" key="1">
    <citation type="submission" date="2024-11" db="EMBL/GenBank/DDBJ databases">
        <title>A near-complete genome assembly of Cinchona calisaya.</title>
        <authorList>
            <person name="Lian D.C."/>
            <person name="Zhao X.W."/>
            <person name="Wei L."/>
        </authorList>
    </citation>
    <scope>NUCLEOTIDE SEQUENCE [LARGE SCALE GENOMIC DNA]</scope>
    <source>
        <tissue evidence="3">Nenye</tissue>
    </source>
</reference>
<keyword evidence="2" id="KW-0812">Transmembrane</keyword>
<sequence length="119" mass="12773">MISKIYNGNVKKVDQLINVLRPFLIVVVVVIMEKASTQRRIILENTQILPKDNLASYTIDSKGTPIPPSGPSPRHNGEQPFIEETASPKPQGDSKGPVPPSSPSPGGNKAPSFPHHGSS</sequence>
<evidence type="ECO:0000256" key="2">
    <source>
        <dbReference type="SAM" id="Phobius"/>
    </source>
</evidence>
<name>A0ABD2YGD4_9GENT</name>
<dbReference type="AlphaFoldDB" id="A0ABD2YGD4"/>
<gene>
    <name evidence="3" type="ORF">ACH5RR_031460</name>
</gene>
<proteinExistence type="predicted"/>
<keyword evidence="4" id="KW-1185">Reference proteome</keyword>
<accession>A0ABD2YGD4</accession>
<feature type="transmembrane region" description="Helical" evidence="2">
    <location>
        <begin position="15"/>
        <end position="32"/>
    </location>
</feature>